<protein>
    <submittedName>
        <fullName evidence="1">Uncharacterized protein</fullName>
    </submittedName>
</protein>
<accession>A0A9D4ZJV3</accession>
<proteinExistence type="predicted"/>
<dbReference type="Proteomes" id="UP000886520">
    <property type="component" value="Chromosome 9"/>
</dbReference>
<evidence type="ECO:0000313" key="2">
    <source>
        <dbReference type="Proteomes" id="UP000886520"/>
    </source>
</evidence>
<reference evidence="1" key="1">
    <citation type="submission" date="2021-01" db="EMBL/GenBank/DDBJ databases">
        <title>Adiantum capillus-veneris genome.</title>
        <authorList>
            <person name="Fang Y."/>
            <person name="Liao Q."/>
        </authorList>
    </citation>
    <scope>NUCLEOTIDE SEQUENCE</scope>
    <source>
        <strain evidence="1">H3</strain>
        <tissue evidence="1">Leaf</tissue>
    </source>
</reference>
<dbReference type="OrthoDB" id="1711508at2759"/>
<keyword evidence="2" id="KW-1185">Reference proteome</keyword>
<dbReference type="AlphaFoldDB" id="A0A9D4ZJV3"/>
<sequence>MLALAEEDYHVVQESVQNDPGALILDMNGLLIHKLDLEEDMFFPTWNLQYDQGNCCIVPVFGSPNDTTRRPFLTHKIAPCMYKYLKARDITYFVTGGGDVFGTWGSEEDLIVKDLIELHG</sequence>
<gene>
    <name evidence="1" type="ORF">GOP47_0009837</name>
</gene>
<comment type="caution">
    <text evidence="1">The sequence shown here is derived from an EMBL/GenBank/DDBJ whole genome shotgun (WGS) entry which is preliminary data.</text>
</comment>
<name>A0A9D4ZJV3_ADICA</name>
<organism evidence="1 2">
    <name type="scientific">Adiantum capillus-veneris</name>
    <name type="common">Maidenhair fern</name>
    <dbReference type="NCBI Taxonomy" id="13818"/>
    <lineage>
        <taxon>Eukaryota</taxon>
        <taxon>Viridiplantae</taxon>
        <taxon>Streptophyta</taxon>
        <taxon>Embryophyta</taxon>
        <taxon>Tracheophyta</taxon>
        <taxon>Polypodiopsida</taxon>
        <taxon>Polypodiidae</taxon>
        <taxon>Polypodiales</taxon>
        <taxon>Pteridineae</taxon>
        <taxon>Pteridaceae</taxon>
        <taxon>Vittarioideae</taxon>
        <taxon>Adiantum</taxon>
    </lineage>
</organism>
<evidence type="ECO:0000313" key="1">
    <source>
        <dbReference type="EMBL" id="KAI5075761.1"/>
    </source>
</evidence>
<dbReference type="EMBL" id="JABFUD020000009">
    <property type="protein sequence ID" value="KAI5075761.1"/>
    <property type="molecule type" value="Genomic_DNA"/>
</dbReference>